<evidence type="ECO:0000313" key="3">
    <source>
        <dbReference type="Proteomes" id="UP001321473"/>
    </source>
</evidence>
<dbReference type="AlphaFoldDB" id="A0AAQ4E4M1"/>
<proteinExistence type="predicted"/>
<feature type="chain" id="PRO_5043037057" description="Secreted protein" evidence="1">
    <location>
        <begin position="20"/>
        <end position="135"/>
    </location>
</feature>
<accession>A0AAQ4E4M1</accession>
<reference evidence="2 3" key="1">
    <citation type="journal article" date="2023" name="Arcadia Sci">
        <title>De novo assembly of a long-read Amblyomma americanum tick genome.</title>
        <authorList>
            <person name="Chou S."/>
            <person name="Poskanzer K.E."/>
            <person name="Rollins M."/>
            <person name="Thuy-Boun P.S."/>
        </authorList>
    </citation>
    <scope>NUCLEOTIDE SEQUENCE [LARGE SCALE GENOMIC DNA]</scope>
    <source>
        <strain evidence="2">F_SG_1</strain>
        <tissue evidence="2">Salivary glands</tissue>
    </source>
</reference>
<organism evidence="2 3">
    <name type="scientific">Amblyomma americanum</name>
    <name type="common">Lone star tick</name>
    <dbReference type="NCBI Taxonomy" id="6943"/>
    <lineage>
        <taxon>Eukaryota</taxon>
        <taxon>Metazoa</taxon>
        <taxon>Ecdysozoa</taxon>
        <taxon>Arthropoda</taxon>
        <taxon>Chelicerata</taxon>
        <taxon>Arachnida</taxon>
        <taxon>Acari</taxon>
        <taxon>Parasitiformes</taxon>
        <taxon>Ixodida</taxon>
        <taxon>Ixodoidea</taxon>
        <taxon>Ixodidae</taxon>
        <taxon>Amblyomminae</taxon>
        <taxon>Amblyomma</taxon>
    </lineage>
</organism>
<gene>
    <name evidence="2" type="ORF">V5799_013953</name>
</gene>
<feature type="signal peptide" evidence="1">
    <location>
        <begin position="1"/>
        <end position="19"/>
    </location>
</feature>
<keyword evidence="3" id="KW-1185">Reference proteome</keyword>
<dbReference type="EMBL" id="JARKHS020022427">
    <property type="protein sequence ID" value="KAK8769582.1"/>
    <property type="molecule type" value="Genomic_DNA"/>
</dbReference>
<evidence type="ECO:0000256" key="1">
    <source>
        <dbReference type="SAM" id="SignalP"/>
    </source>
</evidence>
<comment type="caution">
    <text evidence="2">The sequence shown here is derived from an EMBL/GenBank/DDBJ whole genome shotgun (WGS) entry which is preliminary data.</text>
</comment>
<dbReference type="Proteomes" id="UP001321473">
    <property type="component" value="Unassembled WGS sequence"/>
</dbReference>
<evidence type="ECO:0008006" key="4">
    <source>
        <dbReference type="Google" id="ProtNLM"/>
    </source>
</evidence>
<name>A0AAQ4E4M1_AMBAM</name>
<evidence type="ECO:0000313" key="2">
    <source>
        <dbReference type="EMBL" id="KAK8769582.1"/>
    </source>
</evidence>
<sequence>MQRIFVLFLCAVITCLAVADEDCTSRHPEEEATLLRKMVLPVVTGGTKCASAKIDTADHAEKVQAHLPNIYAMGAECVASKTGITDPAEKSSMIATCFWNSTKHHRESSGLTDQELIMYDEVWNCVLAGTGGGKA</sequence>
<keyword evidence="1" id="KW-0732">Signal</keyword>
<protein>
    <recommendedName>
        <fullName evidence="4">Secreted protein</fullName>
    </recommendedName>
</protein>